<comment type="similarity">
    <text evidence="1">Belongs to the universal stress protein A family.</text>
</comment>
<name>A0ABW7UNJ1_9ACTN</name>
<evidence type="ECO:0000256" key="1">
    <source>
        <dbReference type="ARBA" id="ARBA00008791"/>
    </source>
</evidence>
<reference evidence="3 4" key="1">
    <citation type="submission" date="2024-10" db="EMBL/GenBank/DDBJ databases">
        <title>The Natural Products Discovery Center: Release of the First 8490 Sequenced Strains for Exploring Actinobacteria Biosynthetic Diversity.</title>
        <authorList>
            <person name="Kalkreuter E."/>
            <person name="Kautsar S.A."/>
            <person name="Yang D."/>
            <person name="Bader C.D."/>
            <person name="Teijaro C.N."/>
            <person name="Fluegel L."/>
            <person name="Davis C.M."/>
            <person name="Simpson J.R."/>
            <person name="Lauterbach L."/>
            <person name="Steele A.D."/>
            <person name="Gui C."/>
            <person name="Meng S."/>
            <person name="Li G."/>
            <person name="Viehrig K."/>
            <person name="Ye F."/>
            <person name="Su P."/>
            <person name="Kiefer A.F."/>
            <person name="Nichols A."/>
            <person name="Cepeda A.J."/>
            <person name="Yan W."/>
            <person name="Fan B."/>
            <person name="Jiang Y."/>
            <person name="Adhikari A."/>
            <person name="Zheng C.-J."/>
            <person name="Schuster L."/>
            <person name="Cowan T.M."/>
            <person name="Smanski M.J."/>
            <person name="Chevrette M.G."/>
            <person name="De Carvalho L.P.S."/>
            <person name="Shen B."/>
        </authorList>
    </citation>
    <scope>NUCLEOTIDE SEQUENCE [LARGE SCALE GENOMIC DNA]</scope>
    <source>
        <strain evidence="3 4">NPDC020327</strain>
    </source>
</reference>
<dbReference type="PANTHER" id="PTHR46553:SF3">
    <property type="entry name" value="ADENINE NUCLEOTIDE ALPHA HYDROLASES-LIKE SUPERFAMILY PROTEIN"/>
    <property type="match status" value="1"/>
</dbReference>
<evidence type="ECO:0000313" key="3">
    <source>
        <dbReference type="EMBL" id="MFI1964208.1"/>
    </source>
</evidence>
<keyword evidence="4" id="KW-1185">Reference proteome</keyword>
<sequence>MPAHIAAGVDGSLESLAAADWAAREALLRGAPLRLVHAWQWPARVGGVRPTDDTQQEWAERLLEEAREHLTGLHPDLTVTADLLPDTPAPALLGAAGRAELLALGSRGLGGLTGFLLGSTALEVLAGAERPVVLVRPGEQGEEPSRTAAAHREVVLGLDPREACDEVIEFAFAAADRRCVPLRAVHSWNAPWTAPPRHPVLASHTYAGGQPSPAVDPRHEEDARLALADALKPWREKFPTVEVTEDAVRGRAGHHLAEAADAAGLLVIGRRVRDADRPPGRRSAHLGAVAHAVIHHARCPVAVVPHTAERAEGSR</sequence>
<feature type="domain" description="UspA" evidence="2">
    <location>
        <begin position="4"/>
        <end position="136"/>
    </location>
</feature>
<dbReference type="Gene3D" id="3.40.50.620">
    <property type="entry name" value="HUPs"/>
    <property type="match status" value="2"/>
</dbReference>
<protein>
    <submittedName>
        <fullName evidence="3">Universal stress protein</fullName>
    </submittedName>
</protein>
<evidence type="ECO:0000313" key="4">
    <source>
        <dbReference type="Proteomes" id="UP001611548"/>
    </source>
</evidence>
<dbReference type="SUPFAM" id="SSF52402">
    <property type="entry name" value="Adenine nucleotide alpha hydrolases-like"/>
    <property type="match status" value="2"/>
</dbReference>
<dbReference type="InterPro" id="IPR006016">
    <property type="entry name" value="UspA"/>
</dbReference>
<dbReference type="PRINTS" id="PR01438">
    <property type="entry name" value="UNVRSLSTRESS"/>
</dbReference>
<comment type="caution">
    <text evidence="3">The sequence shown here is derived from an EMBL/GenBank/DDBJ whole genome shotgun (WGS) entry which is preliminary data.</text>
</comment>
<dbReference type="InterPro" id="IPR014729">
    <property type="entry name" value="Rossmann-like_a/b/a_fold"/>
</dbReference>
<gene>
    <name evidence="3" type="ORF">ACH429_08725</name>
</gene>
<organism evidence="3 4">
    <name type="scientific">Streptomyces pathocidini</name>
    <dbReference type="NCBI Taxonomy" id="1650571"/>
    <lineage>
        <taxon>Bacteria</taxon>
        <taxon>Bacillati</taxon>
        <taxon>Actinomycetota</taxon>
        <taxon>Actinomycetes</taxon>
        <taxon>Kitasatosporales</taxon>
        <taxon>Streptomycetaceae</taxon>
        <taxon>Streptomyces</taxon>
    </lineage>
</organism>
<dbReference type="InterPro" id="IPR006015">
    <property type="entry name" value="Universal_stress_UspA"/>
</dbReference>
<dbReference type="Proteomes" id="UP001611548">
    <property type="component" value="Unassembled WGS sequence"/>
</dbReference>
<dbReference type="PANTHER" id="PTHR46553">
    <property type="entry name" value="ADENINE NUCLEOTIDE ALPHA HYDROLASES-LIKE SUPERFAMILY PROTEIN"/>
    <property type="match status" value="1"/>
</dbReference>
<proteinExistence type="inferred from homology"/>
<accession>A0ABW7UNJ1</accession>
<evidence type="ECO:0000259" key="2">
    <source>
        <dbReference type="Pfam" id="PF00582"/>
    </source>
</evidence>
<feature type="domain" description="UspA" evidence="2">
    <location>
        <begin position="152"/>
        <end position="305"/>
    </location>
</feature>
<dbReference type="EMBL" id="JBIRWE010000003">
    <property type="protein sequence ID" value="MFI1964208.1"/>
    <property type="molecule type" value="Genomic_DNA"/>
</dbReference>
<dbReference type="Pfam" id="PF00582">
    <property type="entry name" value="Usp"/>
    <property type="match status" value="2"/>
</dbReference>
<dbReference type="RefSeq" id="WP_398718174.1">
    <property type="nucleotide sequence ID" value="NZ_JBIRWE010000003.1"/>
</dbReference>